<dbReference type="AlphaFoldDB" id="A0A6C0CRH6"/>
<reference evidence="4" key="1">
    <citation type="journal article" date="2020" name="Nature">
        <title>Giant virus diversity and host interactions through global metagenomics.</title>
        <authorList>
            <person name="Schulz F."/>
            <person name="Roux S."/>
            <person name="Paez-Espino D."/>
            <person name="Jungbluth S."/>
            <person name="Walsh D.A."/>
            <person name="Denef V.J."/>
            <person name="McMahon K.D."/>
            <person name="Konstantinidis K.T."/>
            <person name="Eloe-Fadrosh E.A."/>
            <person name="Kyrpides N.C."/>
            <person name="Woyke T."/>
        </authorList>
    </citation>
    <scope>NUCLEOTIDE SEQUENCE</scope>
    <source>
        <strain evidence="4">GVMAG-M-3300021425-30</strain>
    </source>
</reference>
<dbReference type="PANTHER" id="PTHR42646:SF4">
    <property type="entry name" value="5'-3' EXONUCLEASE FAMILY PROTEIN"/>
    <property type="match status" value="1"/>
</dbReference>
<dbReference type="Gene3D" id="3.40.50.1010">
    <property type="entry name" value="5'-nuclease"/>
    <property type="match status" value="1"/>
</dbReference>
<keyword evidence="1" id="KW-0540">Nuclease</keyword>
<dbReference type="Pfam" id="PF02739">
    <property type="entry name" value="5_3_exonuc_N"/>
    <property type="match status" value="1"/>
</dbReference>
<dbReference type="Gene3D" id="1.10.150.20">
    <property type="entry name" value="5' to 3' exonuclease, C-terminal subdomain"/>
    <property type="match status" value="1"/>
</dbReference>
<dbReference type="PANTHER" id="PTHR42646">
    <property type="entry name" value="FLAP ENDONUCLEASE XNI"/>
    <property type="match status" value="1"/>
</dbReference>
<name>A0A6C0CRH6_9ZZZZ</name>
<organism evidence="4">
    <name type="scientific">viral metagenome</name>
    <dbReference type="NCBI Taxonomy" id="1070528"/>
    <lineage>
        <taxon>unclassified sequences</taxon>
        <taxon>metagenomes</taxon>
        <taxon>organismal metagenomes</taxon>
    </lineage>
</organism>
<dbReference type="InterPro" id="IPR036279">
    <property type="entry name" value="5-3_exonuclease_C_sf"/>
</dbReference>
<proteinExistence type="predicted"/>
<dbReference type="EMBL" id="MN739467">
    <property type="protein sequence ID" value="QHT06294.1"/>
    <property type="molecule type" value="Genomic_DNA"/>
</dbReference>
<dbReference type="InterPro" id="IPR020046">
    <property type="entry name" value="5-3_exonucl_a-hlix_arch_N"/>
</dbReference>
<dbReference type="SUPFAM" id="SSF47807">
    <property type="entry name" value="5' to 3' exonuclease, C-terminal subdomain"/>
    <property type="match status" value="1"/>
</dbReference>
<dbReference type="GO" id="GO:0017108">
    <property type="term" value="F:5'-flap endonuclease activity"/>
    <property type="evidence" value="ECO:0007669"/>
    <property type="project" value="InterPro"/>
</dbReference>
<dbReference type="InterPro" id="IPR038969">
    <property type="entry name" value="FEN"/>
</dbReference>
<dbReference type="SUPFAM" id="SSF88723">
    <property type="entry name" value="PIN domain-like"/>
    <property type="match status" value="1"/>
</dbReference>
<feature type="domain" description="5'-3' exonuclease" evidence="3">
    <location>
        <begin position="1"/>
        <end position="276"/>
    </location>
</feature>
<keyword evidence="2" id="KW-0378">Hydrolase</keyword>
<evidence type="ECO:0000256" key="1">
    <source>
        <dbReference type="ARBA" id="ARBA00022722"/>
    </source>
</evidence>
<accession>A0A6C0CRH6</accession>
<dbReference type="InterPro" id="IPR002421">
    <property type="entry name" value="5-3_exonuclease"/>
</dbReference>
<dbReference type="InterPro" id="IPR029060">
    <property type="entry name" value="PIN-like_dom_sf"/>
</dbReference>
<evidence type="ECO:0000313" key="4">
    <source>
        <dbReference type="EMBL" id="QHT06294.1"/>
    </source>
</evidence>
<evidence type="ECO:0000256" key="2">
    <source>
        <dbReference type="ARBA" id="ARBA00022801"/>
    </source>
</evidence>
<dbReference type="GO" id="GO:0003677">
    <property type="term" value="F:DNA binding"/>
    <property type="evidence" value="ECO:0007669"/>
    <property type="project" value="InterPro"/>
</dbReference>
<protein>
    <recommendedName>
        <fullName evidence="3">5'-3' exonuclease domain-containing protein</fullName>
    </recommendedName>
</protein>
<sequence length="280" mass="32603">MHFILVDGSYYTFYRYFAMMQWWGLAKPDEELGIPIENEAFVEKFNSTFISKFKEIEKKLKLKGPVIKIVARDCPRQDIWRMRLFDTYKACRDKDDGFLGGPFFKLAYNAAQYEDTTRKSLFHQAGAKTVMMHPRLEADDCIAITTKHIIEKYPDAHVWIIASDMDYLQLASERVSIFNLKYKDITKSKNATGDAECDKFCKIVCGDKSDDIPGVFKKCGPKTALKYYNDKELFETKLDKEEGARERYNRNKKLVDFDCIPGRYKYEFETEVLGLNGGVY</sequence>
<dbReference type="GO" id="GO:0033567">
    <property type="term" value="P:DNA replication, Okazaki fragment processing"/>
    <property type="evidence" value="ECO:0007669"/>
    <property type="project" value="InterPro"/>
</dbReference>
<dbReference type="SMART" id="SM00475">
    <property type="entry name" value="53EXOc"/>
    <property type="match status" value="1"/>
</dbReference>
<evidence type="ECO:0000259" key="3">
    <source>
        <dbReference type="SMART" id="SM00475"/>
    </source>
</evidence>
<dbReference type="GO" id="GO:0008409">
    <property type="term" value="F:5'-3' exonuclease activity"/>
    <property type="evidence" value="ECO:0007669"/>
    <property type="project" value="InterPro"/>
</dbReference>